<dbReference type="Proteomes" id="UP000321485">
    <property type="component" value="Unassembled WGS sequence"/>
</dbReference>
<evidence type="ECO:0000256" key="1">
    <source>
        <dbReference type="SAM" id="Phobius"/>
    </source>
</evidence>
<keyword evidence="1" id="KW-0472">Membrane</keyword>
<keyword evidence="1" id="KW-0812">Transmembrane</keyword>
<evidence type="ECO:0000313" key="3">
    <source>
        <dbReference type="Proteomes" id="UP000321485"/>
    </source>
</evidence>
<proteinExistence type="predicted"/>
<dbReference type="EMBL" id="VJWE01000015">
    <property type="protein sequence ID" value="TWG35903.1"/>
    <property type="molecule type" value="Genomic_DNA"/>
</dbReference>
<dbReference type="AlphaFoldDB" id="A0A561XIG4"/>
<gene>
    <name evidence="2" type="ORF">ATF69_3471</name>
</gene>
<feature type="transmembrane region" description="Helical" evidence="1">
    <location>
        <begin position="149"/>
        <end position="166"/>
    </location>
</feature>
<feature type="transmembrane region" description="Helical" evidence="1">
    <location>
        <begin position="173"/>
        <end position="191"/>
    </location>
</feature>
<protein>
    <submittedName>
        <fullName evidence="2">Uncharacterized protein</fullName>
    </submittedName>
</protein>
<feature type="transmembrane region" description="Helical" evidence="1">
    <location>
        <begin position="344"/>
        <end position="363"/>
    </location>
</feature>
<feature type="transmembrane region" description="Helical" evidence="1">
    <location>
        <begin position="197"/>
        <end position="214"/>
    </location>
</feature>
<evidence type="ECO:0000313" key="2">
    <source>
        <dbReference type="EMBL" id="TWG35903.1"/>
    </source>
</evidence>
<dbReference type="RefSeq" id="WP_146871735.1">
    <property type="nucleotide sequence ID" value="NZ_VJWE01000015.1"/>
</dbReference>
<feature type="transmembrane region" description="Helical" evidence="1">
    <location>
        <begin position="28"/>
        <end position="46"/>
    </location>
</feature>
<feature type="transmembrane region" description="Helical" evidence="1">
    <location>
        <begin position="259"/>
        <end position="278"/>
    </location>
</feature>
<name>A0A561XIG4_ACIDE</name>
<keyword evidence="1" id="KW-1133">Transmembrane helix</keyword>
<accession>A0A561XIG4</accession>
<reference evidence="2 3" key="1">
    <citation type="journal article" date="2015" name="Stand. Genomic Sci.">
        <title>Genomic Encyclopedia of Bacterial and Archaeal Type Strains, Phase III: the genomes of soil and plant-associated and newly described type strains.</title>
        <authorList>
            <person name="Whitman W.B."/>
            <person name="Woyke T."/>
            <person name="Klenk H.P."/>
            <person name="Zhou Y."/>
            <person name="Lilburn T.G."/>
            <person name="Beck B.J."/>
            <person name="De Vos P."/>
            <person name="Vandamme P."/>
            <person name="Eisen J.A."/>
            <person name="Garrity G."/>
            <person name="Hugenholtz P."/>
            <person name="Kyrpides N.C."/>
        </authorList>
    </citation>
    <scope>NUCLEOTIDE SEQUENCE [LARGE SCALE GENOMIC DNA]</scope>
    <source>
        <strain evidence="2 3">DSM 64</strain>
    </source>
</reference>
<dbReference type="GeneID" id="51112518"/>
<organism evidence="2 3">
    <name type="scientific">Acidovorax delafieldii</name>
    <name type="common">Pseudomonas delafieldii</name>
    <dbReference type="NCBI Taxonomy" id="47920"/>
    <lineage>
        <taxon>Bacteria</taxon>
        <taxon>Pseudomonadati</taxon>
        <taxon>Pseudomonadota</taxon>
        <taxon>Betaproteobacteria</taxon>
        <taxon>Burkholderiales</taxon>
        <taxon>Comamonadaceae</taxon>
        <taxon>Acidovorax</taxon>
    </lineage>
</organism>
<feature type="transmembrane region" description="Helical" evidence="1">
    <location>
        <begin position="375"/>
        <end position="394"/>
    </location>
</feature>
<feature type="transmembrane region" description="Helical" evidence="1">
    <location>
        <begin position="107"/>
        <end position="129"/>
    </location>
</feature>
<sequence length="1031" mass="114078">MSVHLFCTAIWQRVLDRTVHFVRWDRNLQIALLLFCTSFLVFNSNLRTIGAVDTYAARYLPLSIWKNGSLLLDPIANHVAQGLAVPQKSGQQGEAWWMLKTQQEKLVSMYPPVTPLVVAPLYLPAVIYLNATDWSPQRVERVARVMEKLAASFVTSICVAWMFLLLRRQSEVPVAASLTTLFAFGTSTWVISSQALWMHGVAQLLVIGLLWLAVSQQKSPGRALFGGLLCGLLGCNRQPDAILAMAFVAYAFALDRRNFGFFVFGGALPVAATFAYNLQVVGHVLGGYGLALGGNRILMSWTGTLEGVWGLLVSPVHGLLTFSPFLAFAPLGLLLHAKQPRTRLLSMAVGAAVVCQIFFYGAVNWIAGVSWGPRFLTDALPLLFWALPPVIRHFGVIGRRAFAALGLIAVVSSLIGAFGYNGIAHAAYLGDHPGRNYKEHKVNAEKAAWMFAHSPWKSLPVFFNDLFPGLYGSIDRLSISSDGTATVEGWSLFGSRQPFDVHLLVDGVRIPGGANHFEYREDVAKFMGNSAAGAWKISFPASLMKSDRPVFSAWVRSHPNAPPWALQAFELPKPVVVAPLVALTPAEASWKGAIDVVHVYPNRGVDVVGWTTRGQLAPENLELWLDGKRVAVIDAFHRRPDVEQVLGISSPSGWRVRIPARSLTEGEHQVSVVLPQQSLSLTPQHLIAKKFSVTATAARPHWSPSMPMSDMAGLAAKLLEHQQEVGGYWLTDYTSDTRFDKPGIELNVFSTAAIVDLLSPVSDRWELSGMLNRAKGFLSMQIEEESGLVRYHGRPDMPSHGVLGCKITPDADDTALVWRLAPVSDDKLKARARAMLEAFKTPEGLYRTWLSTSDHYDCVDPGRDPNPADIGIQIHVLMWLNQVDATAAREFCKVLQSRSEDPSFWVYYKKAPAAVVWRLPALRAMGCPIKLPQSLLTVEDADQRLWLRIIERIQVTEAGIDRHELQINEDLLRQVAEGGFSRVWQSPLLYFHNDLTATVRRYYWSPELGLALWLRLFAATEQAGPAAALRR</sequence>
<comment type="caution">
    <text evidence="2">The sequence shown here is derived from an EMBL/GenBank/DDBJ whole genome shotgun (WGS) entry which is preliminary data.</text>
</comment>
<feature type="transmembrane region" description="Helical" evidence="1">
    <location>
        <begin position="316"/>
        <end position="337"/>
    </location>
</feature>
<feature type="transmembrane region" description="Helical" evidence="1">
    <location>
        <begin position="401"/>
        <end position="420"/>
    </location>
</feature>